<gene>
    <name evidence="4" type="ORF">FM119_12395</name>
</gene>
<evidence type="ECO:0000256" key="2">
    <source>
        <dbReference type="SAM" id="SignalP"/>
    </source>
</evidence>
<dbReference type="Pfam" id="PF03413">
    <property type="entry name" value="PepSY"/>
    <property type="match status" value="1"/>
</dbReference>
<feature type="region of interest" description="Disordered" evidence="1">
    <location>
        <begin position="23"/>
        <end position="58"/>
    </location>
</feature>
<organism evidence="4 5">
    <name type="scientific">Mycetocola reblochoni REB411</name>
    <dbReference type="NCBI Taxonomy" id="1255698"/>
    <lineage>
        <taxon>Bacteria</taxon>
        <taxon>Bacillati</taxon>
        <taxon>Actinomycetota</taxon>
        <taxon>Actinomycetes</taxon>
        <taxon>Micrococcales</taxon>
        <taxon>Microbacteriaceae</taxon>
        <taxon>Mycetocola</taxon>
    </lineage>
</organism>
<sequence length="194" mass="19434">METTRLRPALVLALGSALALSACSGDPAAESPAGAGATGTAAPSASASPAGTAAAQPATDDIAAVVAAAEGAVDGSRAWELDWEEGSSEWQVLVVSGDRSTEVRVSSDGTEVLGQGDEDTLDADDRAEIDAAGIGLVEAVDAARAEVEGTVDGAALDEENGTVRWEVDIREGEALRTSDVLVDAASGEVLSVER</sequence>
<dbReference type="Proteomes" id="UP000196778">
    <property type="component" value="Unassembled WGS sequence"/>
</dbReference>
<accession>A0A1R4K9T7</accession>
<dbReference type="AlphaFoldDB" id="A0A1R4K9T7"/>
<feature type="signal peptide" evidence="2">
    <location>
        <begin position="1"/>
        <end position="24"/>
    </location>
</feature>
<keyword evidence="2" id="KW-0732">Signal</keyword>
<dbReference type="OrthoDB" id="4555336at2"/>
<feature type="domain" description="PepSY" evidence="3">
    <location>
        <begin position="135"/>
        <end position="193"/>
    </location>
</feature>
<dbReference type="EMBL" id="FUKR01000072">
    <property type="protein sequence ID" value="SJN41070.1"/>
    <property type="molecule type" value="Genomic_DNA"/>
</dbReference>
<evidence type="ECO:0000256" key="1">
    <source>
        <dbReference type="SAM" id="MobiDB-lite"/>
    </source>
</evidence>
<proteinExistence type="predicted"/>
<name>A0A1R4K9T7_9MICO</name>
<feature type="chain" id="PRO_5039390751" description="PepSY domain-containing protein" evidence="2">
    <location>
        <begin position="25"/>
        <end position="194"/>
    </location>
</feature>
<reference evidence="5" key="1">
    <citation type="submission" date="2017-02" db="EMBL/GenBank/DDBJ databases">
        <authorList>
            <person name="Dridi B."/>
        </authorList>
    </citation>
    <scope>NUCLEOTIDE SEQUENCE [LARGE SCALE GENOMIC DNA]</scope>
    <source>
        <strain evidence="5">EB411</strain>
    </source>
</reference>
<evidence type="ECO:0000259" key="3">
    <source>
        <dbReference type="Pfam" id="PF03413"/>
    </source>
</evidence>
<dbReference type="Gene3D" id="3.10.450.40">
    <property type="match status" value="1"/>
</dbReference>
<evidence type="ECO:0000313" key="5">
    <source>
        <dbReference type="Proteomes" id="UP000196778"/>
    </source>
</evidence>
<evidence type="ECO:0000313" key="4">
    <source>
        <dbReference type="EMBL" id="SJN41070.1"/>
    </source>
</evidence>
<dbReference type="PROSITE" id="PS51257">
    <property type="entry name" value="PROKAR_LIPOPROTEIN"/>
    <property type="match status" value="1"/>
</dbReference>
<dbReference type="InterPro" id="IPR025711">
    <property type="entry name" value="PepSY"/>
</dbReference>
<protein>
    <recommendedName>
        <fullName evidence="3">PepSY domain-containing protein</fullName>
    </recommendedName>
</protein>
<keyword evidence="5" id="KW-1185">Reference proteome</keyword>
<dbReference type="RefSeq" id="WP_087138476.1">
    <property type="nucleotide sequence ID" value="NZ_FUKR01000072.1"/>
</dbReference>